<dbReference type="EMBL" id="UYYB01139619">
    <property type="protein sequence ID" value="VDM85372.1"/>
    <property type="molecule type" value="Genomic_DNA"/>
</dbReference>
<evidence type="ECO:0000313" key="2">
    <source>
        <dbReference type="Proteomes" id="UP000270094"/>
    </source>
</evidence>
<dbReference type="InterPro" id="IPR008042">
    <property type="entry name" value="Retrotrans_Pao"/>
</dbReference>
<sequence>MVTADTSNKASTWYCKIKHIFNGLGMNIREFVCNYAQLAYEMADADKSSELFPKLLGVRWNSTTDQLQILCTMIEPKIFNKRQVTRIASVYDPMGWILPLLHKSKVFLRSLWNDKFDWDTKLPHRINSWRQICQEMQGFGRQIPRFVTKRYAQVTLVAFVDASTEAMATCIYLKSQDSVYLLL</sequence>
<reference evidence="1 2" key="1">
    <citation type="submission" date="2018-11" db="EMBL/GenBank/DDBJ databases">
        <authorList>
            <consortium name="Pathogen Informatics"/>
        </authorList>
    </citation>
    <scope>NUCLEOTIDE SEQUENCE [LARGE SCALE GENOMIC DNA]</scope>
</reference>
<organism evidence="1 2">
    <name type="scientific">Strongylus vulgaris</name>
    <name type="common">Blood worm</name>
    <dbReference type="NCBI Taxonomy" id="40348"/>
    <lineage>
        <taxon>Eukaryota</taxon>
        <taxon>Metazoa</taxon>
        <taxon>Ecdysozoa</taxon>
        <taxon>Nematoda</taxon>
        <taxon>Chromadorea</taxon>
        <taxon>Rhabditida</taxon>
        <taxon>Rhabditina</taxon>
        <taxon>Rhabditomorpha</taxon>
        <taxon>Strongyloidea</taxon>
        <taxon>Strongylidae</taxon>
        <taxon>Strongylus</taxon>
    </lineage>
</organism>
<evidence type="ECO:0000313" key="1">
    <source>
        <dbReference type="EMBL" id="VDM85372.1"/>
    </source>
</evidence>
<accession>A0A3P7M205</accession>
<proteinExistence type="predicted"/>
<dbReference type="AlphaFoldDB" id="A0A3P7M205"/>
<feature type="non-terminal residue" evidence="1">
    <location>
        <position position="183"/>
    </location>
</feature>
<gene>
    <name evidence="1" type="ORF">SVUK_LOCUS20370</name>
</gene>
<name>A0A3P7M205_STRVU</name>
<evidence type="ECO:0008006" key="3">
    <source>
        <dbReference type="Google" id="ProtNLM"/>
    </source>
</evidence>
<protein>
    <recommendedName>
        <fullName evidence="3">Reverse transcriptase/retrotransposon-derived protein RNase H-like domain-containing protein</fullName>
    </recommendedName>
</protein>
<dbReference type="OrthoDB" id="429521at2759"/>
<keyword evidence="2" id="KW-1185">Reference proteome</keyword>
<dbReference type="Pfam" id="PF05380">
    <property type="entry name" value="Peptidase_A17"/>
    <property type="match status" value="1"/>
</dbReference>
<dbReference type="PANTHER" id="PTHR47331">
    <property type="entry name" value="PHD-TYPE DOMAIN-CONTAINING PROTEIN"/>
    <property type="match status" value="1"/>
</dbReference>
<dbReference type="Proteomes" id="UP000270094">
    <property type="component" value="Unassembled WGS sequence"/>
</dbReference>